<dbReference type="PRINTS" id="PR00449">
    <property type="entry name" value="RASTRNSFRMNG"/>
</dbReference>
<dbReference type="OrthoDB" id="8830751at2759"/>
<keyword evidence="2" id="KW-0547">Nucleotide-binding</keyword>
<comment type="similarity">
    <text evidence="1">Belongs to the small GTPase superfamily. Rho family.</text>
</comment>
<dbReference type="InterPro" id="IPR001806">
    <property type="entry name" value="Small_GTPase"/>
</dbReference>
<dbReference type="CDD" id="cd00157">
    <property type="entry name" value="Rho"/>
    <property type="match status" value="1"/>
</dbReference>
<dbReference type="Proteomes" id="UP000597762">
    <property type="component" value="Unassembled WGS sequence"/>
</dbReference>
<dbReference type="Pfam" id="PF00071">
    <property type="entry name" value="Ras"/>
    <property type="match status" value="1"/>
</dbReference>
<dbReference type="GO" id="GO:0005525">
    <property type="term" value="F:GTP binding"/>
    <property type="evidence" value="ECO:0007669"/>
    <property type="project" value="UniProtKB-KW"/>
</dbReference>
<evidence type="ECO:0000256" key="3">
    <source>
        <dbReference type="ARBA" id="ARBA00023134"/>
    </source>
</evidence>
<evidence type="ECO:0000313" key="4">
    <source>
        <dbReference type="EMBL" id="CAE1313568.1"/>
    </source>
</evidence>
<dbReference type="GO" id="GO:0007264">
    <property type="term" value="P:small GTPase-mediated signal transduction"/>
    <property type="evidence" value="ECO:0007669"/>
    <property type="project" value="InterPro"/>
</dbReference>
<proteinExistence type="inferred from homology"/>
<dbReference type="EMBL" id="CAHIKZ030004657">
    <property type="protein sequence ID" value="CAE1313568.1"/>
    <property type="molecule type" value="Genomic_DNA"/>
</dbReference>
<accession>A0A812DZZ3</accession>
<dbReference type="SMART" id="SM00174">
    <property type="entry name" value="RHO"/>
    <property type="match status" value="1"/>
</dbReference>
<dbReference type="Gene3D" id="3.40.50.300">
    <property type="entry name" value="P-loop containing nucleotide triphosphate hydrolases"/>
    <property type="match status" value="1"/>
</dbReference>
<protein>
    <submittedName>
        <fullName evidence="4">CDC42</fullName>
    </submittedName>
</protein>
<dbReference type="PROSITE" id="PS51421">
    <property type="entry name" value="RAS"/>
    <property type="match status" value="1"/>
</dbReference>
<dbReference type="PROSITE" id="PS51419">
    <property type="entry name" value="RAB"/>
    <property type="match status" value="1"/>
</dbReference>
<dbReference type="PROSITE" id="PS51420">
    <property type="entry name" value="RHO"/>
    <property type="match status" value="1"/>
</dbReference>
<reference evidence="4" key="1">
    <citation type="submission" date="2021-01" db="EMBL/GenBank/DDBJ databases">
        <authorList>
            <person name="Li R."/>
            <person name="Bekaert M."/>
        </authorList>
    </citation>
    <scope>NUCLEOTIDE SEQUENCE</scope>
    <source>
        <strain evidence="4">Farmed</strain>
    </source>
</reference>
<dbReference type="InterPro" id="IPR027417">
    <property type="entry name" value="P-loop_NTPase"/>
</dbReference>
<evidence type="ECO:0000256" key="2">
    <source>
        <dbReference type="ARBA" id="ARBA00022741"/>
    </source>
</evidence>
<dbReference type="FunFam" id="3.40.50.300:FF:001179">
    <property type="entry name" value="Rho family GTPase"/>
    <property type="match status" value="1"/>
</dbReference>
<gene>
    <name evidence="4" type="ORF">SPHA_64679</name>
</gene>
<dbReference type="SMART" id="SM00175">
    <property type="entry name" value="RAB"/>
    <property type="match status" value="1"/>
</dbReference>
<dbReference type="NCBIfam" id="TIGR00231">
    <property type="entry name" value="small_GTP"/>
    <property type="match status" value="1"/>
</dbReference>
<evidence type="ECO:0000313" key="5">
    <source>
        <dbReference type="Proteomes" id="UP000597762"/>
    </source>
</evidence>
<dbReference type="InterPro" id="IPR005225">
    <property type="entry name" value="Small_GTP-bd"/>
</dbReference>
<sequence length="201" mass="22461">MTTELDESLDKSNIKCVLVGDSAVGKSGLAARITNNTFPTEYSPTLFDNYAVTVIIQNEPYVLSIFDTPGQEKYNRLRTLSYLKCDVFAICFSVVKRDSYLHVSEIWLPEIRRYLPETPFLLVGTQTDLRPAPSPLTKHIVTSAEGSKMADRLGAHCYVECSALMDLGIQTVIHRLIRAAQDIEQHNNKSDTCIKCGCQIV</sequence>
<organism evidence="4 5">
    <name type="scientific">Acanthosepion pharaonis</name>
    <name type="common">Pharaoh cuttlefish</name>
    <name type="synonym">Sepia pharaonis</name>
    <dbReference type="NCBI Taxonomy" id="158019"/>
    <lineage>
        <taxon>Eukaryota</taxon>
        <taxon>Metazoa</taxon>
        <taxon>Spiralia</taxon>
        <taxon>Lophotrochozoa</taxon>
        <taxon>Mollusca</taxon>
        <taxon>Cephalopoda</taxon>
        <taxon>Coleoidea</taxon>
        <taxon>Decapodiformes</taxon>
        <taxon>Sepiida</taxon>
        <taxon>Sepiina</taxon>
        <taxon>Sepiidae</taxon>
        <taxon>Acanthosepion</taxon>
    </lineage>
</organism>
<dbReference type="AlphaFoldDB" id="A0A812DZZ3"/>
<dbReference type="SMART" id="SM00173">
    <property type="entry name" value="RAS"/>
    <property type="match status" value="1"/>
</dbReference>
<dbReference type="SUPFAM" id="SSF52540">
    <property type="entry name" value="P-loop containing nucleoside triphosphate hydrolases"/>
    <property type="match status" value="1"/>
</dbReference>
<name>A0A812DZZ3_ACAPH</name>
<dbReference type="InterPro" id="IPR003578">
    <property type="entry name" value="Small_GTPase_Rho"/>
</dbReference>
<comment type="caution">
    <text evidence="4">The sequence shown here is derived from an EMBL/GenBank/DDBJ whole genome shotgun (WGS) entry which is preliminary data.</text>
</comment>
<evidence type="ECO:0000256" key="1">
    <source>
        <dbReference type="ARBA" id="ARBA00010142"/>
    </source>
</evidence>
<dbReference type="GO" id="GO:0003924">
    <property type="term" value="F:GTPase activity"/>
    <property type="evidence" value="ECO:0007669"/>
    <property type="project" value="InterPro"/>
</dbReference>
<keyword evidence="3" id="KW-0342">GTP-binding</keyword>
<dbReference type="PANTHER" id="PTHR24072">
    <property type="entry name" value="RHO FAMILY GTPASE"/>
    <property type="match status" value="1"/>
</dbReference>
<keyword evidence="5" id="KW-1185">Reference proteome</keyword>